<protein>
    <recommendedName>
        <fullName evidence="7">TFIIS-type domain-containing protein</fullName>
    </recommendedName>
</protein>
<keyword evidence="2" id="KW-0479">Metal-binding</keyword>
<dbReference type="InterPro" id="IPR001529">
    <property type="entry name" value="Zn_ribbon_RPB9"/>
</dbReference>
<evidence type="ECO:0000256" key="5">
    <source>
        <dbReference type="ARBA" id="ARBA00023242"/>
    </source>
</evidence>
<dbReference type="PROSITE" id="PS51133">
    <property type="entry name" value="ZF_TFIIS_2"/>
    <property type="match status" value="1"/>
</dbReference>
<dbReference type="SUPFAM" id="SSF57783">
    <property type="entry name" value="Zinc beta-ribbon"/>
    <property type="match status" value="2"/>
</dbReference>
<name>A0A1R2AZC0_9CILI</name>
<keyword evidence="5" id="KW-0539">Nucleus</keyword>
<dbReference type="EMBL" id="MPUH01001147">
    <property type="protein sequence ID" value="OMJ69884.1"/>
    <property type="molecule type" value="Genomic_DNA"/>
</dbReference>
<dbReference type="GO" id="GO:0005730">
    <property type="term" value="C:nucleolus"/>
    <property type="evidence" value="ECO:0007669"/>
    <property type="project" value="UniProtKB-SubCell"/>
</dbReference>
<dbReference type="PANTHER" id="PTHR11239">
    <property type="entry name" value="DNA-DIRECTED RNA POLYMERASE"/>
    <property type="match status" value="1"/>
</dbReference>
<keyword evidence="9" id="KW-1185">Reference proteome</keyword>
<evidence type="ECO:0000256" key="1">
    <source>
        <dbReference type="ARBA" id="ARBA00004604"/>
    </source>
</evidence>
<evidence type="ECO:0000256" key="2">
    <source>
        <dbReference type="ARBA" id="ARBA00022723"/>
    </source>
</evidence>
<evidence type="ECO:0000313" key="9">
    <source>
        <dbReference type="Proteomes" id="UP000187209"/>
    </source>
</evidence>
<comment type="subcellular location">
    <subcellularLocation>
        <location evidence="1">Nucleus</location>
        <location evidence="1">Nucleolus</location>
    </subcellularLocation>
</comment>
<organism evidence="8 9">
    <name type="scientific">Stentor coeruleus</name>
    <dbReference type="NCBI Taxonomy" id="5963"/>
    <lineage>
        <taxon>Eukaryota</taxon>
        <taxon>Sar</taxon>
        <taxon>Alveolata</taxon>
        <taxon>Ciliophora</taxon>
        <taxon>Postciliodesmatophora</taxon>
        <taxon>Heterotrichea</taxon>
        <taxon>Heterotrichida</taxon>
        <taxon>Stentoridae</taxon>
        <taxon>Stentor</taxon>
    </lineage>
</organism>
<dbReference type="GO" id="GO:0008270">
    <property type="term" value="F:zinc ion binding"/>
    <property type="evidence" value="ECO:0007669"/>
    <property type="project" value="UniProtKB-KW"/>
</dbReference>
<dbReference type="Pfam" id="PF01096">
    <property type="entry name" value="Zn_ribbon_TFIIS"/>
    <property type="match status" value="1"/>
</dbReference>
<dbReference type="Pfam" id="PF02150">
    <property type="entry name" value="Zn_ribbon_RPB9"/>
    <property type="match status" value="1"/>
</dbReference>
<feature type="domain" description="TFIIS-type" evidence="7">
    <location>
        <begin position="81"/>
        <end position="127"/>
    </location>
</feature>
<evidence type="ECO:0000313" key="8">
    <source>
        <dbReference type="EMBL" id="OMJ69884.1"/>
    </source>
</evidence>
<proteinExistence type="predicted"/>
<evidence type="ECO:0000256" key="4">
    <source>
        <dbReference type="ARBA" id="ARBA00022833"/>
    </source>
</evidence>
<evidence type="ECO:0000259" key="7">
    <source>
        <dbReference type="PROSITE" id="PS51133"/>
    </source>
</evidence>
<dbReference type="InterPro" id="IPR012164">
    <property type="entry name" value="Rpa12/Rpb9/Rpc10/TFS"/>
</dbReference>
<gene>
    <name evidence="8" type="ORF">SteCoe_32275</name>
</gene>
<dbReference type="GO" id="GO:0006283">
    <property type="term" value="P:transcription-coupled nucleotide-excision repair"/>
    <property type="evidence" value="ECO:0007669"/>
    <property type="project" value="TreeGrafter"/>
</dbReference>
<dbReference type="Proteomes" id="UP000187209">
    <property type="component" value="Unassembled WGS sequence"/>
</dbReference>
<dbReference type="GO" id="GO:0005665">
    <property type="term" value="C:RNA polymerase II, core complex"/>
    <property type="evidence" value="ECO:0007669"/>
    <property type="project" value="TreeGrafter"/>
</dbReference>
<dbReference type="GO" id="GO:0001193">
    <property type="term" value="P:maintenance of transcriptional fidelity during transcription elongation by RNA polymerase II"/>
    <property type="evidence" value="ECO:0007669"/>
    <property type="project" value="TreeGrafter"/>
</dbReference>
<sequence length="128" mass="14858">MALRGIRFCKDCANILYAREQYDNEGSNRNLIYSCRICEYTEKATKAEDYLVYHRQVRRLAEHVATDYKDYPLDPTLSRSVNVSCPRCDHREAVLFHSEKEGGESGMRMTYVCTYRGEDGACGYSWQS</sequence>
<dbReference type="Gene3D" id="2.20.25.10">
    <property type="match status" value="2"/>
</dbReference>
<dbReference type="GO" id="GO:0006367">
    <property type="term" value="P:transcription initiation at RNA polymerase II promoter"/>
    <property type="evidence" value="ECO:0007669"/>
    <property type="project" value="TreeGrafter"/>
</dbReference>
<evidence type="ECO:0000256" key="3">
    <source>
        <dbReference type="ARBA" id="ARBA00022771"/>
    </source>
</evidence>
<dbReference type="PANTHER" id="PTHR11239:SF1">
    <property type="entry name" value="DNA-DIRECTED RNA POLYMERASE II SUBUNIT RPB9"/>
    <property type="match status" value="1"/>
</dbReference>
<comment type="caution">
    <text evidence="8">The sequence shown here is derived from an EMBL/GenBank/DDBJ whole genome shotgun (WGS) entry which is preliminary data.</text>
</comment>
<reference evidence="8 9" key="1">
    <citation type="submission" date="2016-11" db="EMBL/GenBank/DDBJ databases">
        <title>The macronuclear genome of Stentor coeruleus: a giant cell with tiny introns.</title>
        <authorList>
            <person name="Slabodnick M."/>
            <person name="Ruby J.G."/>
            <person name="Reiff S.B."/>
            <person name="Swart E.C."/>
            <person name="Gosai S."/>
            <person name="Prabakaran S."/>
            <person name="Witkowska E."/>
            <person name="Larue G.E."/>
            <person name="Fisher S."/>
            <person name="Freeman R.M."/>
            <person name="Gunawardena J."/>
            <person name="Chu W."/>
            <person name="Stover N.A."/>
            <person name="Gregory B.D."/>
            <person name="Nowacki M."/>
            <person name="Derisi J."/>
            <person name="Roy S.W."/>
            <person name="Marshall W.F."/>
            <person name="Sood P."/>
        </authorList>
    </citation>
    <scope>NUCLEOTIDE SEQUENCE [LARGE SCALE GENOMIC DNA]</scope>
    <source>
        <strain evidence="8">WM001</strain>
    </source>
</reference>
<dbReference type="GO" id="GO:0003676">
    <property type="term" value="F:nucleic acid binding"/>
    <property type="evidence" value="ECO:0007669"/>
    <property type="project" value="InterPro"/>
</dbReference>
<keyword evidence="4" id="KW-0862">Zinc</keyword>
<dbReference type="AlphaFoldDB" id="A0A1R2AZC0"/>
<dbReference type="InterPro" id="IPR001222">
    <property type="entry name" value="Znf_TFIIS"/>
</dbReference>
<keyword evidence="3 6" id="KW-0863">Zinc-finger</keyword>
<dbReference type="OrthoDB" id="282270at2759"/>
<evidence type="ECO:0000256" key="6">
    <source>
        <dbReference type="PROSITE-ProRule" id="PRU00472"/>
    </source>
</evidence>
<accession>A0A1R2AZC0</accession>
<dbReference type="GO" id="GO:0003899">
    <property type="term" value="F:DNA-directed RNA polymerase activity"/>
    <property type="evidence" value="ECO:0007669"/>
    <property type="project" value="InterPro"/>
</dbReference>